<dbReference type="OMA" id="VINCDTI"/>
<dbReference type="RefSeq" id="XP_005820248.1">
    <property type="nucleotide sequence ID" value="XM_005820191.1"/>
</dbReference>
<dbReference type="Pfam" id="PF21722">
    <property type="entry name" value="Gly_rich_2"/>
    <property type="match status" value="1"/>
</dbReference>
<reference evidence="2 4" key="1">
    <citation type="journal article" date="2012" name="Nature">
        <title>Algal genomes reveal evolutionary mosaicism and the fate of nucleomorphs.</title>
        <authorList>
            <consortium name="DOE Joint Genome Institute"/>
            <person name="Curtis B.A."/>
            <person name="Tanifuji G."/>
            <person name="Burki F."/>
            <person name="Gruber A."/>
            <person name="Irimia M."/>
            <person name="Maruyama S."/>
            <person name="Arias M.C."/>
            <person name="Ball S.G."/>
            <person name="Gile G.H."/>
            <person name="Hirakawa Y."/>
            <person name="Hopkins J.F."/>
            <person name="Kuo A."/>
            <person name="Rensing S.A."/>
            <person name="Schmutz J."/>
            <person name="Symeonidi A."/>
            <person name="Elias M."/>
            <person name="Eveleigh R.J."/>
            <person name="Herman E.K."/>
            <person name="Klute M.J."/>
            <person name="Nakayama T."/>
            <person name="Obornik M."/>
            <person name="Reyes-Prieto A."/>
            <person name="Armbrust E.V."/>
            <person name="Aves S.J."/>
            <person name="Beiko R.G."/>
            <person name="Coutinho P."/>
            <person name="Dacks J.B."/>
            <person name="Durnford D.G."/>
            <person name="Fast N.M."/>
            <person name="Green B.R."/>
            <person name="Grisdale C.J."/>
            <person name="Hempel F."/>
            <person name="Henrissat B."/>
            <person name="Hoppner M.P."/>
            <person name="Ishida K."/>
            <person name="Kim E."/>
            <person name="Koreny L."/>
            <person name="Kroth P.G."/>
            <person name="Liu Y."/>
            <person name="Malik S.B."/>
            <person name="Maier U.G."/>
            <person name="McRose D."/>
            <person name="Mock T."/>
            <person name="Neilson J.A."/>
            <person name="Onodera N.T."/>
            <person name="Poole A.M."/>
            <person name="Pritham E.J."/>
            <person name="Richards T.A."/>
            <person name="Rocap G."/>
            <person name="Roy S.W."/>
            <person name="Sarai C."/>
            <person name="Schaack S."/>
            <person name="Shirato S."/>
            <person name="Slamovits C.H."/>
            <person name="Spencer D.F."/>
            <person name="Suzuki S."/>
            <person name="Worden A.Z."/>
            <person name="Zauner S."/>
            <person name="Barry K."/>
            <person name="Bell C."/>
            <person name="Bharti A.K."/>
            <person name="Crow J.A."/>
            <person name="Grimwood J."/>
            <person name="Kramer R."/>
            <person name="Lindquist E."/>
            <person name="Lucas S."/>
            <person name="Salamov A."/>
            <person name="McFadden G.I."/>
            <person name="Lane C.E."/>
            <person name="Keeling P.J."/>
            <person name="Gray M.W."/>
            <person name="Grigoriev I.V."/>
            <person name="Archibald J.M."/>
        </authorList>
    </citation>
    <scope>NUCLEOTIDE SEQUENCE</scope>
    <source>
        <strain evidence="2 4">CCMP2712</strain>
    </source>
</reference>
<evidence type="ECO:0000313" key="4">
    <source>
        <dbReference type="Proteomes" id="UP000011087"/>
    </source>
</evidence>
<dbReference type="PaxDb" id="55529-EKX33268"/>
<reference evidence="4" key="2">
    <citation type="submission" date="2012-11" db="EMBL/GenBank/DDBJ databases">
        <authorList>
            <person name="Kuo A."/>
            <person name="Curtis B.A."/>
            <person name="Tanifuji G."/>
            <person name="Burki F."/>
            <person name="Gruber A."/>
            <person name="Irimia M."/>
            <person name="Maruyama S."/>
            <person name="Arias M.C."/>
            <person name="Ball S.G."/>
            <person name="Gile G.H."/>
            <person name="Hirakawa Y."/>
            <person name="Hopkins J.F."/>
            <person name="Rensing S.A."/>
            <person name="Schmutz J."/>
            <person name="Symeonidi A."/>
            <person name="Elias M."/>
            <person name="Eveleigh R.J."/>
            <person name="Herman E.K."/>
            <person name="Klute M.J."/>
            <person name="Nakayama T."/>
            <person name="Obornik M."/>
            <person name="Reyes-Prieto A."/>
            <person name="Armbrust E.V."/>
            <person name="Aves S.J."/>
            <person name="Beiko R.G."/>
            <person name="Coutinho P."/>
            <person name="Dacks J.B."/>
            <person name="Durnford D.G."/>
            <person name="Fast N.M."/>
            <person name="Green B.R."/>
            <person name="Grisdale C."/>
            <person name="Hempe F."/>
            <person name="Henrissat B."/>
            <person name="Hoppner M.P."/>
            <person name="Ishida K.-I."/>
            <person name="Kim E."/>
            <person name="Koreny L."/>
            <person name="Kroth P.G."/>
            <person name="Liu Y."/>
            <person name="Malik S.-B."/>
            <person name="Maier U.G."/>
            <person name="McRose D."/>
            <person name="Mock T."/>
            <person name="Neilson J.A."/>
            <person name="Onodera N.T."/>
            <person name="Poole A.M."/>
            <person name="Pritham E.J."/>
            <person name="Richards T.A."/>
            <person name="Rocap G."/>
            <person name="Roy S.W."/>
            <person name="Sarai C."/>
            <person name="Schaack S."/>
            <person name="Shirato S."/>
            <person name="Slamovits C.H."/>
            <person name="Spencer D.F."/>
            <person name="Suzuki S."/>
            <person name="Worden A.Z."/>
            <person name="Zauner S."/>
            <person name="Barry K."/>
            <person name="Bell C."/>
            <person name="Bharti A.K."/>
            <person name="Crow J.A."/>
            <person name="Grimwood J."/>
            <person name="Kramer R."/>
            <person name="Lindquist E."/>
            <person name="Lucas S."/>
            <person name="Salamov A."/>
            <person name="McFadden G.I."/>
            <person name="Lane C.E."/>
            <person name="Keeling P.J."/>
            <person name="Gray M.W."/>
            <person name="Grigoriev I.V."/>
            <person name="Archibald J.M."/>
        </authorList>
    </citation>
    <scope>NUCLEOTIDE SEQUENCE</scope>
    <source>
        <strain evidence="4">CCMP2712</strain>
    </source>
</reference>
<evidence type="ECO:0000259" key="1">
    <source>
        <dbReference type="Pfam" id="PF21722"/>
    </source>
</evidence>
<dbReference type="EMBL" id="JH993148">
    <property type="protein sequence ID" value="EKX33268.1"/>
    <property type="molecule type" value="Genomic_DNA"/>
</dbReference>
<dbReference type="EnsemblProtists" id="EKX33268">
    <property type="protein sequence ID" value="EKX33268"/>
    <property type="gene ID" value="GUITHDRAFT_148024"/>
</dbReference>
<dbReference type="AlphaFoldDB" id="L1IAN5"/>
<keyword evidence="4" id="KW-1185">Reference proteome</keyword>
<dbReference type="GeneID" id="17290021"/>
<dbReference type="KEGG" id="gtt:GUITHDRAFT_148024"/>
<proteinExistence type="predicted"/>
<name>L1IAN5_GUITC</name>
<dbReference type="Proteomes" id="UP000011087">
    <property type="component" value="Unassembled WGS sequence"/>
</dbReference>
<organism evidence="2">
    <name type="scientific">Guillardia theta (strain CCMP2712)</name>
    <name type="common">Cryptophyte</name>
    <dbReference type="NCBI Taxonomy" id="905079"/>
    <lineage>
        <taxon>Eukaryota</taxon>
        <taxon>Cryptophyceae</taxon>
        <taxon>Pyrenomonadales</taxon>
        <taxon>Geminigeraceae</taxon>
        <taxon>Guillardia</taxon>
    </lineage>
</organism>
<gene>
    <name evidence="2" type="ORF">GUITHDRAFT_148024</name>
</gene>
<reference evidence="3" key="3">
    <citation type="submission" date="2016-03" db="UniProtKB">
        <authorList>
            <consortium name="EnsemblProtists"/>
        </authorList>
    </citation>
    <scope>IDENTIFICATION</scope>
</reference>
<evidence type="ECO:0000313" key="2">
    <source>
        <dbReference type="EMBL" id="EKX33268.1"/>
    </source>
</evidence>
<accession>L1IAN5</accession>
<protein>
    <recommendedName>
        <fullName evidence="1">Glycine-rich domain-containing protein</fullName>
    </recommendedName>
</protein>
<evidence type="ECO:0000313" key="3">
    <source>
        <dbReference type="EnsemblProtists" id="EKX33268"/>
    </source>
</evidence>
<dbReference type="HOGENOM" id="CLU_907458_0_0_1"/>
<feature type="domain" description="Glycine-rich" evidence="1">
    <location>
        <begin position="8"/>
        <end position="89"/>
    </location>
</feature>
<dbReference type="InterPro" id="IPR049304">
    <property type="entry name" value="Gly_rich_dom"/>
</dbReference>
<sequence>MTFLIDTVCDILIVGGGGAGGGRQGAGGGGGGVMYLTNQTITAGSHTITVGKGGVGTNAALTLGTKGFDSSFDSYTAYGGGAGAGMSANVLNYNASTYIIASGGGGRGWGASASDDGWYNGGLGNGNTSDLTLNGGVGNNGGRGYQKYVEPITAKNTGLLGGGGGGAGAVGGDATPNSATYNGKAGDGGNGIEINIKGGTGAGGLGGGGGGRNNAAGTAGTANTGGGGGGGGYANQAGGNGGSGVEANNIAAIAFNCSAIRSNRNKHKLLLEDYRFKVKPSR</sequence>